<proteinExistence type="inferred from homology"/>
<dbReference type="AlphaFoldDB" id="W6TF53"/>
<dbReference type="PANTHER" id="PTHR38344">
    <property type="entry name" value="UPF0753 PROTEIN AQ_863"/>
    <property type="match status" value="1"/>
</dbReference>
<sequence>MKFLKDEKQAFVCIDLFLEKSWEVIAPFWPLKHFVAVNPLKGFEHLPIEQALMKGAVFFQQDKVPDSLEEINRQTMKWLQVFFDEGQATICMPLRHKGLFFSWKQLVYYDVHLHKGDIEKKNWILNLPNDPKKVILDCLLKLNISNEQCELFFTLMLTTLHGWASYIKYCARWKKEETKFFYKDLEIEYMAMRLATTYILWEEANNLIQWYHEIENLEEKKTSPLHALQDAEKKYLVPLLKQFSSQSFDKSTSAAWAQLIFCMDVRSESFRKALEQTGQYETFGYPGFFGLPIRIHNTLTEKIYASCPVLMHPKYTVHERPSNTFGAFHKDTLQIFILFKTLYQSIKYNFVTPFILVELVGFFTVFLMILQTFASVFAKKCAQVIMNQVYPLNLIPCLEEIPFEDQCFYAESVIKAMNLEKKFSPLVVLCGHVSATKNNAYSAALNCGACRGHNGVNNARVLTKILNAKDVRKFLEKKGILIPEHTYFMAAEHNTTTDSVTLYPTDPYPKILEDNVRNLKENLKEAQKINGQNRFQKIVLNNEQNWQLRRTEFLSADWAQVRPEWGLAGNASLIVAPFYISKTLNFQGRAFLHSYDQHQDPGGKILGKILASPMIVAHWINSQYLFSTLDPVAYGAGSKTTQNIIGKIAPMQGNASDLMTGLPLQSVYANANTLYHTPMRLITIVCAPFSSIDQVILEHLELQKLLRNGWISLVSIDLDDLTFPRLLERNLSWKKLL</sequence>
<keyword evidence="3 6" id="KW-0479">Metal-binding</keyword>
<comment type="caution">
    <text evidence="8">The sequence shown here is derived from an EMBL/GenBank/DDBJ whole genome shotgun (WGS) entry which is preliminary data.</text>
</comment>
<evidence type="ECO:0000256" key="1">
    <source>
        <dbReference type="ARBA" id="ARBA00022448"/>
    </source>
</evidence>
<dbReference type="STRING" id="1399147.P618_200205"/>
<reference evidence="8 9" key="1">
    <citation type="journal article" date="2014" name="FEMS Microbiol. Lett.">
        <title>Draft genome sequences of three Holospora species (Holospora obtusa, Holospora undulata, and Holospora elegans), endonuclear symbiotic bacteria of the ciliate Paramecium caudatum.</title>
        <authorList>
            <person name="Dohra H."/>
            <person name="Tanaka K."/>
            <person name="Suzuki T."/>
            <person name="Fujishima M."/>
            <person name="Suzuki H."/>
        </authorList>
    </citation>
    <scope>NUCLEOTIDE SEQUENCE [LARGE SCALE GENOMIC DNA]</scope>
    <source>
        <strain evidence="8 9">F1</strain>
    </source>
</reference>
<dbReference type="eggNOG" id="COG3002">
    <property type="taxonomic scope" value="Bacteria"/>
</dbReference>
<keyword evidence="4 6" id="KW-0862">Zinc</keyword>
<feature type="binding site" evidence="6">
    <location>
        <position position="264"/>
    </location>
    <ligand>
        <name>Zn(2+)</name>
        <dbReference type="ChEBI" id="CHEBI:29105"/>
    </ligand>
</feature>
<dbReference type="EMBL" id="AWTR02000025">
    <property type="protein sequence ID" value="ETZ07604.1"/>
    <property type="molecule type" value="Genomic_DNA"/>
</dbReference>
<evidence type="ECO:0000256" key="6">
    <source>
        <dbReference type="HAMAP-Rule" id="MF_01871"/>
    </source>
</evidence>
<keyword evidence="7" id="KW-0812">Transmembrane</keyword>
<comment type="cofactor">
    <cofactor evidence="6">
        <name>Zn(2+)</name>
        <dbReference type="ChEBI" id="CHEBI:29105"/>
    </cofactor>
</comment>
<dbReference type="InterPro" id="IPR018752">
    <property type="entry name" value="DabA"/>
</dbReference>
<evidence type="ECO:0000256" key="2">
    <source>
        <dbReference type="ARBA" id="ARBA00022475"/>
    </source>
</evidence>
<comment type="function">
    <text evidence="6">Part of an energy-coupled inorganic carbon pump.</text>
</comment>
<gene>
    <name evidence="6" type="primary">dabA</name>
    <name evidence="8" type="ORF">P618_200205</name>
</gene>
<keyword evidence="7" id="KW-1133">Transmembrane helix</keyword>
<dbReference type="HAMAP" id="MF_01871">
    <property type="entry name" value="DabA"/>
    <property type="match status" value="1"/>
</dbReference>
<dbReference type="Pfam" id="PF10070">
    <property type="entry name" value="DabA"/>
    <property type="match status" value="1"/>
</dbReference>
<evidence type="ECO:0000256" key="3">
    <source>
        <dbReference type="ARBA" id="ARBA00022723"/>
    </source>
</evidence>
<evidence type="ECO:0000313" key="9">
    <source>
        <dbReference type="Proteomes" id="UP000019112"/>
    </source>
</evidence>
<evidence type="ECO:0000256" key="4">
    <source>
        <dbReference type="ARBA" id="ARBA00022833"/>
    </source>
</evidence>
<dbReference type="PANTHER" id="PTHR38344:SF1">
    <property type="entry name" value="INORGANIC CARBON TRANSPORTER SUBUNIT DABA-RELATED"/>
    <property type="match status" value="1"/>
</dbReference>
<dbReference type="GO" id="GO:0005886">
    <property type="term" value="C:plasma membrane"/>
    <property type="evidence" value="ECO:0007669"/>
    <property type="project" value="UniProtKB-SubCell"/>
</dbReference>
<name>W6TF53_HOLOB</name>
<feature type="transmembrane region" description="Helical" evidence="7">
    <location>
        <begin position="350"/>
        <end position="370"/>
    </location>
</feature>
<comment type="similarity">
    <text evidence="6">Belongs to the inorganic carbon transporter (TC 9.A.2) DabA family.</text>
</comment>
<feature type="binding site" evidence="6">
    <location>
        <position position="432"/>
    </location>
    <ligand>
        <name>Zn(2+)</name>
        <dbReference type="ChEBI" id="CHEBI:29105"/>
    </ligand>
</feature>
<dbReference type="RefSeq" id="WP_021827896.1">
    <property type="nucleotide sequence ID" value="NZ_AWTR02000025.1"/>
</dbReference>
<dbReference type="GO" id="GO:0008270">
    <property type="term" value="F:zinc ion binding"/>
    <property type="evidence" value="ECO:0007669"/>
    <property type="project" value="UniProtKB-UniRule"/>
</dbReference>
<keyword evidence="1 6" id="KW-0813">Transport</keyword>
<keyword evidence="2 6" id="KW-1003">Cell membrane</keyword>
<organism evidence="8 9">
    <name type="scientific">Holospora obtusa F1</name>
    <dbReference type="NCBI Taxonomy" id="1399147"/>
    <lineage>
        <taxon>Bacteria</taxon>
        <taxon>Pseudomonadati</taxon>
        <taxon>Pseudomonadota</taxon>
        <taxon>Alphaproteobacteria</taxon>
        <taxon>Holosporales</taxon>
        <taxon>Holosporaceae</taxon>
        <taxon>Holospora</taxon>
    </lineage>
</organism>
<feature type="binding site" evidence="6">
    <location>
        <position position="262"/>
    </location>
    <ligand>
        <name>Zn(2+)</name>
        <dbReference type="ChEBI" id="CHEBI:29105"/>
    </ligand>
</feature>
<evidence type="ECO:0000313" key="8">
    <source>
        <dbReference type="EMBL" id="ETZ07604.1"/>
    </source>
</evidence>
<accession>W6TF53</accession>
<keyword evidence="5 6" id="KW-0472">Membrane</keyword>
<evidence type="ECO:0000256" key="7">
    <source>
        <dbReference type="SAM" id="Phobius"/>
    </source>
</evidence>
<comment type="subunit">
    <text evidence="6">Forms a complex with DabB.</text>
</comment>
<keyword evidence="9" id="KW-1185">Reference proteome</keyword>
<feature type="binding site" evidence="6">
    <location>
        <position position="447"/>
    </location>
    <ligand>
        <name>Zn(2+)</name>
        <dbReference type="ChEBI" id="CHEBI:29105"/>
    </ligand>
</feature>
<comment type="subcellular location">
    <subcellularLocation>
        <location evidence="6">Cell membrane</location>
        <topology evidence="6">Peripheral membrane protein</topology>
    </subcellularLocation>
</comment>
<protein>
    <recommendedName>
        <fullName evidence="6">Probable inorganic carbon transporter subunit DabA</fullName>
    </recommendedName>
</protein>
<dbReference type="Proteomes" id="UP000019112">
    <property type="component" value="Unassembled WGS sequence"/>
</dbReference>
<evidence type="ECO:0000256" key="5">
    <source>
        <dbReference type="ARBA" id="ARBA00023136"/>
    </source>
</evidence>